<dbReference type="InterPro" id="IPR011010">
    <property type="entry name" value="DNA_brk_join_enz"/>
</dbReference>
<keyword evidence="2 3" id="KW-0238">DNA-binding</keyword>
<evidence type="ECO:0000256" key="1">
    <source>
        <dbReference type="ARBA" id="ARBA00022908"/>
    </source>
</evidence>
<dbReference type="KEGG" id="lit:FPZ52_06415"/>
<evidence type="ECO:0000259" key="4">
    <source>
        <dbReference type="PROSITE" id="PS51900"/>
    </source>
</evidence>
<organism evidence="5 6">
    <name type="scientific">Qingshengfaniella alkalisoli</name>
    <dbReference type="NCBI Taxonomy" id="2599296"/>
    <lineage>
        <taxon>Bacteria</taxon>
        <taxon>Pseudomonadati</taxon>
        <taxon>Pseudomonadota</taxon>
        <taxon>Alphaproteobacteria</taxon>
        <taxon>Rhodobacterales</taxon>
        <taxon>Paracoccaceae</taxon>
        <taxon>Qingshengfaniella</taxon>
    </lineage>
</organism>
<sequence>MTEERTPPLRERMIEDMRIHAMGDKAQKAHIRAVKDFALFLGRSPDTATPDDLRTYQLHMTDTGMTPTTYNARIMALRFLFGKTCGREEMKKYMQFRTQPRKLPTVLSIEDVSEILAACGRC</sequence>
<accession>A0A5B8IWS7</accession>
<dbReference type="AlphaFoldDB" id="A0A5B8IWS7"/>
<name>A0A5B8IWS7_9RHOB</name>
<reference evidence="5 6" key="1">
    <citation type="submission" date="2019-07" db="EMBL/GenBank/DDBJ databases">
        <title>Litoreibacter alkalisoli sp. nov., isolated from saline-alkaline soil.</title>
        <authorList>
            <person name="Wang S."/>
            <person name="Xu L."/>
            <person name="Xing Y.-T."/>
            <person name="Sun J.-Q."/>
        </authorList>
    </citation>
    <scope>NUCLEOTIDE SEQUENCE [LARGE SCALE GENOMIC DNA]</scope>
    <source>
        <strain evidence="5 6">LN3S51</strain>
    </source>
</reference>
<evidence type="ECO:0000313" key="5">
    <source>
        <dbReference type="EMBL" id="QDY69301.1"/>
    </source>
</evidence>
<dbReference type="OrthoDB" id="9801717at2"/>
<keyword evidence="1" id="KW-0229">DNA integration</keyword>
<proteinExistence type="predicted"/>
<protein>
    <submittedName>
        <fullName evidence="5">Integrase</fullName>
    </submittedName>
</protein>
<keyword evidence="6" id="KW-1185">Reference proteome</keyword>
<dbReference type="EMBL" id="CP042261">
    <property type="protein sequence ID" value="QDY69301.1"/>
    <property type="molecule type" value="Genomic_DNA"/>
</dbReference>
<evidence type="ECO:0000256" key="2">
    <source>
        <dbReference type="ARBA" id="ARBA00023125"/>
    </source>
</evidence>
<dbReference type="PROSITE" id="PS51900">
    <property type="entry name" value="CB"/>
    <property type="match status" value="1"/>
</dbReference>
<dbReference type="GO" id="GO:0003677">
    <property type="term" value="F:DNA binding"/>
    <property type="evidence" value="ECO:0007669"/>
    <property type="project" value="UniProtKB-UniRule"/>
</dbReference>
<dbReference type="SUPFAM" id="SSF56349">
    <property type="entry name" value="DNA breaking-rejoining enzymes"/>
    <property type="match status" value="1"/>
</dbReference>
<dbReference type="InterPro" id="IPR010998">
    <property type="entry name" value="Integrase_recombinase_N"/>
</dbReference>
<gene>
    <name evidence="5" type="ORF">FPZ52_06415</name>
</gene>
<evidence type="ECO:0000313" key="6">
    <source>
        <dbReference type="Proteomes" id="UP000318483"/>
    </source>
</evidence>
<dbReference type="Pfam" id="PF13495">
    <property type="entry name" value="Phage_int_SAM_4"/>
    <property type="match status" value="1"/>
</dbReference>
<dbReference type="Gene3D" id="1.10.150.130">
    <property type="match status" value="1"/>
</dbReference>
<dbReference type="InterPro" id="IPR044068">
    <property type="entry name" value="CB"/>
</dbReference>
<evidence type="ECO:0000256" key="3">
    <source>
        <dbReference type="PROSITE-ProRule" id="PRU01248"/>
    </source>
</evidence>
<dbReference type="InterPro" id="IPR004107">
    <property type="entry name" value="Integrase_SAM-like_N"/>
</dbReference>
<dbReference type="Proteomes" id="UP000318483">
    <property type="component" value="Chromosome"/>
</dbReference>
<dbReference type="GO" id="GO:0015074">
    <property type="term" value="P:DNA integration"/>
    <property type="evidence" value="ECO:0007669"/>
    <property type="project" value="UniProtKB-KW"/>
</dbReference>
<feature type="domain" description="Core-binding (CB)" evidence="4">
    <location>
        <begin position="4"/>
        <end position="85"/>
    </location>
</feature>